<evidence type="ECO:0000313" key="2">
    <source>
        <dbReference type="EMBL" id="KID61003.1"/>
    </source>
</evidence>
<accession>A0A0B4ES85</accession>
<gene>
    <name evidence="2" type="ORF">MAN_09287</name>
</gene>
<organism evidence="2 3">
    <name type="scientific">Metarhizium anisopliae (strain ARSEF 549)</name>
    <dbReference type="NCBI Taxonomy" id="3151832"/>
    <lineage>
        <taxon>Eukaryota</taxon>
        <taxon>Fungi</taxon>
        <taxon>Dikarya</taxon>
        <taxon>Ascomycota</taxon>
        <taxon>Pezizomycotina</taxon>
        <taxon>Sordariomycetes</taxon>
        <taxon>Hypocreomycetidae</taxon>
        <taxon>Hypocreales</taxon>
        <taxon>Clavicipitaceae</taxon>
        <taxon>Metarhizium</taxon>
    </lineage>
</organism>
<dbReference type="Proteomes" id="UP000031186">
    <property type="component" value="Unassembled WGS sequence"/>
</dbReference>
<name>A0A0B4ES85_METAF</name>
<dbReference type="Pfam" id="PF01636">
    <property type="entry name" value="APH"/>
    <property type="match status" value="1"/>
</dbReference>
<comment type="caution">
    <text evidence="2">The sequence shown here is derived from an EMBL/GenBank/DDBJ whole genome shotgun (WGS) entry which is preliminary data.</text>
</comment>
<keyword evidence="3" id="KW-1185">Reference proteome</keyword>
<protein>
    <submittedName>
        <fullName evidence="2">Protein kinase-like domain protein</fullName>
    </submittedName>
</protein>
<dbReference type="PANTHER" id="PTHR21310">
    <property type="entry name" value="AMINOGLYCOSIDE PHOSPHOTRANSFERASE-RELATED-RELATED"/>
    <property type="match status" value="1"/>
</dbReference>
<sequence length="357" mass="40400">MSGNLSSNDAPVLNWANTDIDKEVALGAVDWDALLQYAQATRQKMEKSEVPFTCQLSVENNKGGRNLVRRLHFQDGACWLVRIQLDDPTPESIQRLEQEVHTMSVVRERSEIPVPEVYAYEANYDNVFGAPFMLMEFLPGDTIMDSFGGYQVHKGKIPENFTPDFHATLADIQVQMSAIRFPQIGGIVKDSNGTYCVGPLPGIGGPFDSPAQFLEAWADHPKFPYSEKTIRERTPPQLVDEILDNIVLASQYYVIDWEDSFILPWEMVEFAKDLCMLPPALDGPLYHEDETDRKRLADRENYINLVRAAEEARGLDHHLSVTLANSTVQNFAHAMWLYQIDGRIGFYNDVINSVLGR</sequence>
<proteinExistence type="predicted"/>
<dbReference type="HOGENOM" id="CLU_038960_0_0_1"/>
<dbReference type="AlphaFoldDB" id="A0A0B4ES85"/>
<dbReference type="SUPFAM" id="SSF56112">
    <property type="entry name" value="Protein kinase-like (PK-like)"/>
    <property type="match status" value="1"/>
</dbReference>
<feature type="domain" description="Aminoglycoside phosphotransferase" evidence="1">
    <location>
        <begin position="63"/>
        <end position="260"/>
    </location>
</feature>
<dbReference type="InterPro" id="IPR051678">
    <property type="entry name" value="AGP_Transferase"/>
</dbReference>
<reference evidence="2 3" key="1">
    <citation type="journal article" date="2014" name="Proc. Natl. Acad. Sci. U.S.A.">
        <title>Trajectory and genomic determinants of fungal-pathogen speciation and host adaptation.</title>
        <authorList>
            <person name="Hu X."/>
            <person name="Xiao G."/>
            <person name="Zheng P."/>
            <person name="Shang Y."/>
            <person name="Su Y."/>
            <person name="Zhang X."/>
            <person name="Liu X."/>
            <person name="Zhan S."/>
            <person name="St Leger R.J."/>
            <person name="Wang C."/>
        </authorList>
    </citation>
    <scope>NUCLEOTIDE SEQUENCE [LARGE SCALE GENOMIC DNA]</scope>
    <source>
        <strain evidence="2 3">ARSEF 549</strain>
    </source>
</reference>
<evidence type="ECO:0000259" key="1">
    <source>
        <dbReference type="Pfam" id="PF01636"/>
    </source>
</evidence>
<feature type="non-terminal residue" evidence="2">
    <location>
        <position position="1"/>
    </location>
</feature>
<evidence type="ECO:0000313" key="3">
    <source>
        <dbReference type="Proteomes" id="UP000031186"/>
    </source>
</evidence>
<dbReference type="PANTHER" id="PTHR21310:SF37">
    <property type="entry name" value="AMINOGLYCOSIDE PHOSPHOTRANSFERASE DOMAIN-CONTAINING PROTEIN"/>
    <property type="match status" value="1"/>
</dbReference>
<dbReference type="InterPro" id="IPR011009">
    <property type="entry name" value="Kinase-like_dom_sf"/>
</dbReference>
<dbReference type="EMBL" id="AZNF01000016">
    <property type="protein sequence ID" value="KID61003.1"/>
    <property type="molecule type" value="Genomic_DNA"/>
</dbReference>
<dbReference type="InterPro" id="IPR002575">
    <property type="entry name" value="Aminoglycoside_PTrfase"/>
</dbReference>
<dbReference type="Gene3D" id="3.30.200.20">
    <property type="entry name" value="Phosphorylase Kinase, domain 1"/>
    <property type="match status" value="1"/>
</dbReference>
<dbReference type="OrthoDB" id="10003767at2759"/>
<dbReference type="VEuPathDB" id="FungiDB:MAN_09287"/>